<protein>
    <recommendedName>
        <fullName evidence="5">Secreted protein</fullName>
    </recommendedName>
</protein>
<feature type="chain" id="PRO_5014155582" description="Secreted protein" evidence="2">
    <location>
        <begin position="23"/>
        <end position="105"/>
    </location>
</feature>
<gene>
    <name evidence="3" type="ORF">CRG98_039114</name>
</gene>
<feature type="region of interest" description="Disordered" evidence="1">
    <location>
        <begin position="74"/>
        <end position="105"/>
    </location>
</feature>
<keyword evidence="2" id="KW-0732">Signal</keyword>
<reference evidence="3 4" key="1">
    <citation type="submission" date="2017-11" db="EMBL/GenBank/DDBJ databases">
        <title>De-novo sequencing of pomegranate (Punica granatum L.) genome.</title>
        <authorList>
            <person name="Akparov Z."/>
            <person name="Amiraslanov A."/>
            <person name="Hajiyeva S."/>
            <person name="Abbasov M."/>
            <person name="Kaur K."/>
            <person name="Hamwieh A."/>
            <person name="Solovyev V."/>
            <person name="Salamov A."/>
            <person name="Braich B."/>
            <person name="Kosarev P."/>
            <person name="Mahmoud A."/>
            <person name="Hajiyev E."/>
            <person name="Babayeva S."/>
            <person name="Izzatullayeva V."/>
            <person name="Mammadov A."/>
            <person name="Mammadov A."/>
            <person name="Sharifova S."/>
            <person name="Ojaghi J."/>
            <person name="Eynullazada K."/>
            <person name="Bayramov B."/>
            <person name="Abdulazimova A."/>
            <person name="Shahmuradov I."/>
        </authorList>
    </citation>
    <scope>NUCLEOTIDE SEQUENCE [LARGE SCALE GENOMIC DNA]</scope>
    <source>
        <strain evidence="4">cv. AG2017</strain>
        <tissue evidence="3">Leaf</tissue>
    </source>
</reference>
<evidence type="ECO:0000313" key="4">
    <source>
        <dbReference type="Proteomes" id="UP000233551"/>
    </source>
</evidence>
<keyword evidence="4" id="KW-1185">Reference proteome</keyword>
<dbReference type="EMBL" id="PGOL01003542">
    <property type="protein sequence ID" value="PKI40478.1"/>
    <property type="molecule type" value="Genomic_DNA"/>
</dbReference>
<proteinExistence type="predicted"/>
<organism evidence="3 4">
    <name type="scientific">Punica granatum</name>
    <name type="common">Pomegranate</name>
    <dbReference type="NCBI Taxonomy" id="22663"/>
    <lineage>
        <taxon>Eukaryota</taxon>
        <taxon>Viridiplantae</taxon>
        <taxon>Streptophyta</taxon>
        <taxon>Embryophyta</taxon>
        <taxon>Tracheophyta</taxon>
        <taxon>Spermatophyta</taxon>
        <taxon>Magnoliopsida</taxon>
        <taxon>eudicotyledons</taxon>
        <taxon>Gunneridae</taxon>
        <taxon>Pentapetalae</taxon>
        <taxon>rosids</taxon>
        <taxon>malvids</taxon>
        <taxon>Myrtales</taxon>
        <taxon>Lythraceae</taxon>
        <taxon>Punica</taxon>
    </lineage>
</organism>
<comment type="caution">
    <text evidence="3">The sequence shown here is derived from an EMBL/GenBank/DDBJ whole genome shotgun (WGS) entry which is preliminary data.</text>
</comment>
<sequence length="105" mass="12484">MVVKMVVVVVVVDLIFLRPVEGRHAFNTIRFHLYLQLKPKQRTSGLIILTKNLRPLLDPYMREERRHRLRHERKTKANAIANKERRKGKKTKGRGTRLAETRKDF</sequence>
<feature type="signal peptide" evidence="2">
    <location>
        <begin position="1"/>
        <end position="22"/>
    </location>
</feature>
<evidence type="ECO:0000313" key="3">
    <source>
        <dbReference type="EMBL" id="PKI40478.1"/>
    </source>
</evidence>
<dbReference type="Proteomes" id="UP000233551">
    <property type="component" value="Unassembled WGS sequence"/>
</dbReference>
<accession>A0A2I0I903</accession>
<evidence type="ECO:0008006" key="5">
    <source>
        <dbReference type="Google" id="ProtNLM"/>
    </source>
</evidence>
<feature type="compositionally biased region" description="Basic residues" evidence="1">
    <location>
        <begin position="84"/>
        <end position="95"/>
    </location>
</feature>
<evidence type="ECO:0000256" key="1">
    <source>
        <dbReference type="SAM" id="MobiDB-lite"/>
    </source>
</evidence>
<evidence type="ECO:0000256" key="2">
    <source>
        <dbReference type="SAM" id="SignalP"/>
    </source>
</evidence>
<dbReference type="AlphaFoldDB" id="A0A2I0I903"/>
<name>A0A2I0I903_PUNGR</name>